<dbReference type="RefSeq" id="YP_010760872.1">
    <property type="nucleotide sequence ID" value="NC_073588.1"/>
</dbReference>
<dbReference type="InterPro" id="IPR001387">
    <property type="entry name" value="Cro/C1-type_HTH"/>
</dbReference>
<dbReference type="SMART" id="SM00530">
    <property type="entry name" value="HTH_XRE"/>
    <property type="match status" value="1"/>
</dbReference>
<dbReference type="Pfam" id="PF08667">
    <property type="entry name" value="BetR"/>
    <property type="match status" value="1"/>
</dbReference>
<dbReference type="GeneID" id="80033969"/>
<dbReference type="KEGG" id="vg:80033969"/>
<protein>
    <submittedName>
        <fullName evidence="2">Helix-turn-helix DNA binding protein</fullName>
    </submittedName>
</protein>
<dbReference type="SUPFAM" id="SSF47413">
    <property type="entry name" value="lambda repressor-like DNA-binding domains"/>
    <property type="match status" value="1"/>
</dbReference>
<keyword evidence="3" id="KW-1185">Reference proteome</keyword>
<proteinExistence type="predicted"/>
<accession>A0A3G2KI43</accession>
<gene>
    <name evidence="2" type="primary">44</name>
    <name evidence="2" type="ORF">PBI_NANDITA_44</name>
</gene>
<organism evidence="2 3">
    <name type="scientific">Arthrobacter phage Nandita</name>
    <dbReference type="NCBI Taxonomy" id="2419963"/>
    <lineage>
        <taxon>Viruses</taxon>
        <taxon>Duplodnaviria</taxon>
        <taxon>Heunggongvirae</taxon>
        <taxon>Uroviricota</taxon>
        <taxon>Caudoviricetes</taxon>
        <taxon>Daemsvirinae</taxon>
        <taxon>Nanditavirus</taxon>
        <taxon>Nanditavirus nandita</taxon>
    </lineage>
</organism>
<dbReference type="InterPro" id="IPR010982">
    <property type="entry name" value="Lambda_DNA-bd_dom_sf"/>
</dbReference>
<evidence type="ECO:0000259" key="1">
    <source>
        <dbReference type="PROSITE" id="PS50943"/>
    </source>
</evidence>
<feature type="domain" description="HTH cro/C1-type" evidence="1">
    <location>
        <begin position="13"/>
        <end position="67"/>
    </location>
</feature>
<dbReference type="Gene3D" id="1.10.260.40">
    <property type="entry name" value="lambda repressor-like DNA-binding domains"/>
    <property type="match status" value="1"/>
</dbReference>
<dbReference type="EMBL" id="MH834621">
    <property type="protein sequence ID" value="AYN58663.1"/>
    <property type="molecule type" value="Genomic_DNA"/>
</dbReference>
<dbReference type="InterPro" id="IPR013975">
    <property type="entry name" value="Tscrpt_reg_BetR_N"/>
</dbReference>
<evidence type="ECO:0000313" key="3">
    <source>
        <dbReference type="Proteomes" id="UP000267628"/>
    </source>
</evidence>
<name>A0A3G2KI43_9CAUD</name>
<dbReference type="CDD" id="cd00093">
    <property type="entry name" value="HTH_XRE"/>
    <property type="match status" value="1"/>
</dbReference>
<dbReference type="PROSITE" id="PS50943">
    <property type="entry name" value="HTH_CROC1"/>
    <property type="match status" value="1"/>
</dbReference>
<sequence>MSESISERVAANVRAEAARAKLSQKHIAVALGLSQSSANRRWLGVTPINVDELYALADSFGVPVTTLLPDDTRARVKSA</sequence>
<reference evidence="2 3" key="1">
    <citation type="submission" date="2018-09" db="EMBL/GenBank/DDBJ databases">
        <authorList>
            <person name="Zack K."/>
            <person name="Stoner T.H."/>
            <person name="Garlena R.A."/>
            <person name="Russell D.A."/>
            <person name="Pope W.H."/>
            <person name="Jacobs-Sera D."/>
            <person name="Hatfull G.F."/>
        </authorList>
    </citation>
    <scope>NUCLEOTIDE SEQUENCE [LARGE SCALE GENOMIC DNA]</scope>
</reference>
<dbReference type="GO" id="GO:0003677">
    <property type="term" value="F:DNA binding"/>
    <property type="evidence" value="ECO:0007669"/>
    <property type="project" value="InterPro"/>
</dbReference>
<evidence type="ECO:0000313" key="2">
    <source>
        <dbReference type="EMBL" id="AYN58663.1"/>
    </source>
</evidence>
<dbReference type="Proteomes" id="UP000267628">
    <property type="component" value="Segment"/>
</dbReference>